<keyword evidence="1" id="KW-0732">Signal</keyword>
<feature type="chain" id="PRO_5012454627" evidence="1">
    <location>
        <begin position="22"/>
        <end position="183"/>
    </location>
</feature>
<name>A0A1M5HBT8_9FLAO</name>
<dbReference type="Proteomes" id="UP000184108">
    <property type="component" value="Unassembled WGS sequence"/>
</dbReference>
<sequence length="183" mass="20625">MKNSKLVLAAALMLFSAVNITAQKKKASSPSKRGPMEMPKDAAVQVMPGGDKAAIDLYKMNDRVTFKYDESYKNADIYITEDGNQKLMYKAKIDDTGVDTKLNGRIYHYTVYSLDRKTLLFTYESESAVTSLVKMIAVSPVKTSTILDFSQIFGPSEYTIGKTETFKKYPIFLYYVIFNAPKK</sequence>
<evidence type="ECO:0000313" key="3">
    <source>
        <dbReference type="Proteomes" id="UP000184108"/>
    </source>
</evidence>
<feature type="signal peptide" evidence="1">
    <location>
        <begin position="1"/>
        <end position="21"/>
    </location>
</feature>
<dbReference type="RefSeq" id="WP_073174788.1">
    <property type="nucleotide sequence ID" value="NZ_FQVE01000004.1"/>
</dbReference>
<dbReference type="AlphaFoldDB" id="A0A1M5HBT8"/>
<organism evidence="2 3">
    <name type="scientific">Chryseobacterium vrystaatense</name>
    <dbReference type="NCBI Taxonomy" id="307480"/>
    <lineage>
        <taxon>Bacteria</taxon>
        <taxon>Pseudomonadati</taxon>
        <taxon>Bacteroidota</taxon>
        <taxon>Flavobacteriia</taxon>
        <taxon>Flavobacteriales</taxon>
        <taxon>Weeksellaceae</taxon>
        <taxon>Chryseobacterium group</taxon>
        <taxon>Chryseobacterium</taxon>
    </lineage>
</organism>
<evidence type="ECO:0000313" key="2">
    <source>
        <dbReference type="EMBL" id="SHG13361.1"/>
    </source>
</evidence>
<protein>
    <submittedName>
        <fullName evidence="2">Uncharacterized protein</fullName>
    </submittedName>
</protein>
<evidence type="ECO:0000256" key="1">
    <source>
        <dbReference type="SAM" id="SignalP"/>
    </source>
</evidence>
<dbReference type="EMBL" id="FQVE01000004">
    <property type="protein sequence ID" value="SHG13361.1"/>
    <property type="molecule type" value="Genomic_DNA"/>
</dbReference>
<gene>
    <name evidence="2" type="ORF">SAMN02787073_3648</name>
</gene>
<reference evidence="3" key="1">
    <citation type="submission" date="2016-11" db="EMBL/GenBank/DDBJ databases">
        <authorList>
            <person name="Varghese N."/>
            <person name="Submissions S."/>
        </authorList>
    </citation>
    <scope>NUCLEOTIDE SEQUENCE [LARGE SCALE GENOMIC DNA]</scope>
    <source>
        <strain evidence="3">YR203</strain>
    </source>
</reference>
<proteinExistence type="predicted"/>
<accession>A0A1M5HBT8</accession>